<name>A0AAU8AX32_9VIRU</name>
<evidence type="ECO:0000313" key="2">
    <source>
        <dbReference type="EMBL" id="XCD04510.1"/>
    </source>
</evidence>
<organism evidence="2">
    <name type="scientific">Dulem virus 73</name>
    <dbReference type="NCBI Taxonomy" id="3145784"/>
    <lineage>
        <taxon>Viruses</taxon>
        <taxon>Monodnaviria</taxon>
        <taxon>Loebvirae</taxon>
        <taxon>Hofneiviricota</taxon>
        <taxon>Faserviricetes</taxon>
        <taxon>Tubulavirales</taxon>
        <taxon>Inoviridae</taxon>
        <taxon>Inovirus</taxon>
    </lineage>
</organism>
<reference evidence="2" key="1">
    <citation type="submission" date="2024-03" db="EMBL/GenBank/DDBJ databases">
        <title>Diverse circular DNA viruses in blood, oral, and fecal samples of captive lemurs.</title>
        <authorList>
            <person name="Paietta E.N."/>
            <person name="Kraberger S."/>
            <person name="Lund M.C."/>
            <person name="Custer J.M."/>
            <person name="Vargas K.M."/>
            <person name="Ehmke E.E."/>
            <person name="Yoder A.D."/>
            <person name="Varsani A."/>
        </authorList>
    </citation>
    <scope>NUCLEOTIDE SEQUENCE</scope>
    <source>
        <strain evidence="1">Duke_18_62</strain>
        <strain evidence="2">Duke_23FS_46</strain>
    </source>
</reference>
<protein>
    <submittedName>
        <fullName evidence="2">Uncharacterized protein</fullName>
    </submittedName>
</protein>
<sequence>MRIVGIEERTGEFEGRPFRFFNLHCMREDDRMIGQRVERVKVPGPVFDAWEKKCGCPRDGLLSVDVDFNYDQYKKVKEIVEL</sequence>
<proteinExistence type="predicted"/>
<evidence type="ECO:0000313" key="1">
    <source>
        <dbReference type="EMBL" id="XCD03411.1"/>
    </source>
</evidence>
<accession>A0AAU8AX32</accession>
<dbReference type="EMBL" id="PP511354">
    <property type="protein sequence ID" value="XCD03411.1"/>
    <property type="molecule type" value="Genomic_DNA"/>
</dbReference>
<dbReference type="EMBL" id="PP511469">
    <property type="protein sequence ID" value="XCD04510.1"/>
    <property type="molecule type" value="Genomic_DNA"/>
</dbReference>